<organism evidence="2 3">
    <name type="scientific">BD1-7 clade bacterium</name>
    <dbReference type="NCBI Taxonomy" id="2029982"/>
    <lineage>
        <taxon>Bacteria</taxon>
        <taxon>Pseudomonadati</taxon>
        <taxon>Pseudomonadota</taxon>
        <taxon>Gammaproteobacteria</taxon>
        <taxon>Cellvibrionales</taxon>
        <taxon>Spongiibacteraceae</taxon>
        <taxon>BD1-7 clade</taxon>
    </lineage>
</organism>
<dbReference type="AlphaFoldDB" id="A0A5S9Q381"/>
<sequence>MLDSGFTAITTRAGINAATSAKANGLKAELGWIGVSATAFTPTRQTTAIPNEIKRVRIGGSADMAYNQVHLSALFDGGTYTVRTVGFYLEDGTLFAVWSHSQNVLFYKTALNKVAHGFDLVLDSIPPDSITVNSTGDVNLFFAPELVSSAIAQTRMATNMIRMLRQQQRIDDQLLAIGD</sequence>
<feature type="domain" description="Phage tail fibre protein N-terminal" evidence="1">
    <location>
        <begin position="5"/>
        <end position="111"/>
    </location>
</feature>
<protein>
    <recommendedName>
        <fullName evidence="1">Phage tail fibre protein N-terminal domain-containing protein</fullName>
    </recommendedName>
</protein>
<evidence type="ECO:0000313" key="3">
    <source>
        <dbReference type="Proteomes" id="UP000434580"/>
    </source>
</evidence>
<accession>A0A5S9Q381</accession>
<dbReference type="InterPro" id="IPR022225">
    <property type="entry name" value="Phage_tail_fibre_N"/>
</dbReference>
<evidence type="ECO:0000259" key="1">
    <source>
        <dbReference type="Pfam" id="PF12571"/>
    </source>
</evidence>
<dbReference type="OrthoDB" id="6174642at2"/>
<reference evidence="2 3" key="1">
    <citation type="submission" date="2019-11" db="EMBL/GenBank/DDBJ databases">
        <authorList>
            <person name="Holert J."/>
        </authorList>
    </citation>
    <scope>NUCLEOTIDE SEQUENCE [LARGE SCALE GENOMIC DNA]</scope>
    <source>
        <strain evidence="2">BC5_2</strain>
    </source>
</reference>
<evidence type="ECO:0000313" key="2">
    <source>
        <dbReference type="EMBL" id="CAA0111794.1"/>
    </source>
</evidence>
<gene>
    <name evidence="2" type="ORF">DPBNPPHM_01524</name>
</gene>
<dbReference type="Pfam" id="PF12571">
    <property type="entry name" value="Phage_tail_fib"/>
    <property type="match status" value="1"/>
</dbReference>
<name>A0A5S9Q381_9GAMM</name>
<dbReference type="Proteomes" id="UP000434580">
    <property type="component" value="Unassembled WGS sequence"/>
</dbReference>
<proteinExistence type="predicted"/>
<dbReference type="EMBL" id="CACSII010000016">
    <property type="protein sequence ID" value="CAA0111794.1"/>
    <property type="molecule type" value="Genomic_DNA"/>
</dbReference>